<comment type="caution">
    <text evidence="1">The sequence shown here is derived from an EMBL/GenBank/DDBJ whole genome shotgun (WGS) entry which is preliminary data.</text>
</comment>
<gene>
    <name evidence="2" type="ORF">DPV84_08320</name>
    <name evidence="1" type="ORF">DPV93_09995</name>
</gene>
<evidence type="ECO:0000313" key="2">
    <source>
        <dbReference type="EMBL" id="RDF10365.1"/>
    </source>
</evidence>
<dbReference type="Proteomes" id="UP000253950">
    <property type="component" value="Unassembled WGS sequence"/>
</dbReference>
<accession>A0A369YAB6</accession>
<dbReference type="Proteomes" id="UP000253872">
    <property type="component" value="Unassembled WGS sequence"/>
</dbReference>
<dbReference type="STRING" id="1035839.GCA_000238795_00303"/>
<organism evidence="1 3">
    <name type="scientific">Haemophilus sputorum</name>
    <dbReference type="NCBI Taxonomy" id="1078480"/>
    <lineage>
        <taxon>Bacteria</taxon>
        <taxon>Pseudomonadati</taxon>
        <taxon>Pseudomonadota</taxon>
        <taxon>Gammaproteobacteria</taxon>
        <taxon>Pasteurellales</taxon>
        <taxon>Pasteurellaceae</taxon>
        <taxon>Haemophilus</taxon>
    </lineage>
</organism>
<evidence type="ECO:0000313" key="3">
    <source>
        <dbReference type="Proteomes" id="UP000253872"/>
    </source>
</evidence>
<proteinExistence type="predicted"/>
<dbReference type="EMBL" id="QEQG01000009">
    <property type="protein sequence ID" value="RDF10365.1"/>
    <property type="molecule type" value="Genomic_DNA"/>
</dbReference>
<protein>
    <submittedName>
        <fullName evidence="1">Uncharacterized protein</fullName>
    </submittedName>
</protein>
<name>A0A369YAB6_9PAST</name>
<evidence type="ECO:0000313" key="1">
    <source>
        <dbReference type="EMBL" id="RDE69978.1"/>
    </source>
</evidence>
<reference evidence="3 4" key="1">
    <citation type="submission" date="2018-05" db="EMBL/GenBank/DDBJ databases">
        <title>Draft Genome Sequences for a Diverse set of 7 Haemophilus Species.</title>
        <authorList>
            <person name="Nichols M."/>
            <person name="Topaz N."/>
            <person name="Wang X."/>
            <person name="Wang X."/>
            <person name="Boxrud D."/>
        </authorList>
    </citation>
    <scope>NUCLEOTIDE SEQUENCE [LARGE SCALE GENOMIC DNA]</scope>
    <source>
        <strain evidence="1 3">C2002001239</strain>
        <strain evidence="2 4">C2015005473</strain>
    </source>
</reference>
<keyword evidence="4" id="KW-1185">Reference proteome</keyword>
<dbReference type="EMBL" id="QEPN01000010">
    <property type="protein sequence ID" value="RDE69978.1"/>
    <property type="molecule type" value="Genomic_DNA"/>
</dbReference>
<sequence>MIACKNYTKDWAVSEKNIPQGTAFFIAKVAGFQKMLDGQYEGRYLITFSEYAEIRIPKAWQKICVRGLPAARYFNTNDVLADLAIEPSKLAWKSFIPAENASPQR</sequence>
<evidence type="ECO:0000313" key="4">
    <source>
        <dbReference type="Proteomes" id="UP000253950"/>
    </source>
</evidence>
<dbReference type="AlphaFoldDB" id="A0A369YAB6"/>